<dbReference type="Proteomes" id="UP000315082">
    <property type="component" value="Chromosome"/>
</dbReference>
<dbReference type="PROSITE" id="PS51833">
    <property type="entry name" value="HDOD"/>
    <property type="match status" value="1"/>
</dbReference>
<dbReference type="RefSeq" id="WP_197452333.1">
    <property type="nucleotide sequence ID" value="NZ_CP036348.1"/>
</dbReference>
<evidence type="ECO:0000313" key="3">
    <source>
        <dbReference type="Proteomes" id="UP000315082"/>
    </source>
</evidence>
<protein>
    <submittedName>
        <fullName evidence="2">HDOD domain protein</fullName>
    </submittedName>
</protein>
<evidence type="ECO:0000259" key="1">
    <source>
        <dbReference type="PROSITE" id="PS51833"/>
    </source>
</evidence>
<dbReference type="KEGG" id="rcf:Poly24_10400"/>
<feature type="domain" description="HDOD" evidence="1">
    <location>
        <begin position="23"/>
        <end position="218"/>
    </location>
</feature>
<sequence length="288" mass="31582">MTTASISPTDERLEKLADRARCQFPLPPIAKWLLRNGHFANSDVDDLLTQIAPGTTLYVRLLAWCNSPLFNWSETFPSLRAAALVIDADHILRLAFLAMIRDFYSPPLKIGSYSRDGLWKHSIAVGVVASFIARTSARATPVDALLAGALHEIGLLATEKLAPSLFSSWLANSNAVQHRRRNENLWFGAETQSLGTALITEWGLPESIVHATQSHRGPDLIGSPPLPESSCVAIADYLCSRAGRTATGTHNVDAPSDQHFANLEIDHDLLRIAWTNLPTILVGCDRFQ</sequence>
<dbReference type="AlphaFoldDB" id="A0A518JP80"/>
<dbReference type="InterPro" id="IPR013976">
    <property type="entry name" value="HDOD"/>
</dbReference>
<reference evidence="2 3" key="1">
    <citation type="submission" date="2019-02" db="EMBL/GenBank/DDBJ databases">
        <title>Deep-cultivation of Planctomycetes and their phenomic and genomic characterization uncovers novel biology.</title>
        <authorList>
            <person name="Wiegand S."/>
            <person name="Jogler M."/>
            <person name="Boedeker C."/>
            <person name="Pinto D."/>
            <person name="Vollmers J."/>
            <person name="Rivas-Marin E."/>
            <person name="Kohn T."/>
            <person name="Peeters S.H."/>
            <person name="Heuer A."/>
            <person name="Rast P."/>
            <person name="Oberbeckmann S."/>
            <person name="Bunk B."/>
            <person name="Jeske O."/>
            <person name="Meyerdierks A."/>
            <person name="Storesund J.E."/>
            <person name="Kallscheuer N."/>
            <person name="Luecker S."/>
            <person name="Lage O.M."/>
            <person name="Pohl T."/>
            <person name="Merkel B.J."/>
            <person name="Hornburger P."/>
            <person name="Mueller R.-W."/>
            <person name="Bruemmer F."/>
            <person name="Labrenz M."/>
            <person name="Spormann A.M."/>
            <person name="Op den Camp H."/>
            <person name="Overmann J."/>
            <person name="Amann R."/>
            <person name="Jetten M.S.M."/>
            <person name="Mascher T."/>
            <person name="Medema M.H."/>
            <person name="Devos D.P."/>
            <person name="Kaster A.-K."/>
            <person name="Ovreas L."/>
            <person name="Rohde M."/>
            <person name="Galperin M.Y."/>
            <person name="Jogler C."/>
        </authorList>
    </citation>
    <scope>NUCLEOTIDE SEQUENCE [LARGE SCALE GENOMIC DNA]</scope>
    <source>
        <strain evidence="2 3">Poly24</strain>
    </source>
</reference>
<dbReference type="Gene3D" id="1.10.3210.10">
    <property type="entry name" value="Hypothetical protein af1432"/>
    <property type="match status" value="1"/>
</dbReference>
<dbReference type="InterPro" id="IPR052340">
    <property type="entry name" value="RNase_Y/CdgJ"/>
</dbReference>
<dbReference type="EMBL" id="CP036348">
    <property type="protein sequence ID" value="QDV67346.1"/>
    <property type="molecule type" value="Genomic_DNA"/>
</dbReference>
<keyword evidence="3" id="KW-1185">Reference proteome</keyword>
<dbReference type="PANTHER" id="PTHR33525:SF4">
    <property type="entry name" value="CYCLIC DI-GMP PHOSPHODIESTERASE CDGJ"/>
    <property type="match status" value="1"/>
</dbReference>
<accession>A0A518JP80</accession>
<evidence type="ECO:0000313" key="2">
    <source>
        <dbReference type="EMBL" id="QDV67346.1"/>
    </source>
</evidence>
<dbReference type="PANTHER" id="PTHR33525">
    <property type="match status" value="1"/>
</dbReference>
<proteinExistence type="predicted"/>
<gene>
    <name evidence="2" type="ORF">Poly24_10400</name>
</gene>
<name>A0A518JP80_9BACT</name>
<dbReference type="Pfam" id="PF08668">
    <property type="entry name" value="HDOD"/>
    <property type="match status" value="1"/>
</dbReference>
<dbReference type="SUPFAM" id="SSF109604">
    <property type="entry name" value="HD-domain/PDEase-like"/>
    <property type="match status" value="1"/>
</dbReference>
<organism evidence="2 3">
    <name type="scientific">Rosistilla carotiformis</name>
    <dbReference type="NCBI Taxonomy" id="2528017"/>
    <lineage>
        <taxon>Bacteria</taxon>
        <taxon>Pseudomonadati</taxon>
        <taxon>Planctomycetota</taxon>
        <taxon>Planctomycetia</taxon>
        <taxon>Pirellulales</taxon>
        <taxon>Pirellulaceae</taxon>
        <taxon>Rosistilla</taxon>
    </lineage>
</organism>